<keyword evidence="3" id="KW-0812">Transmembrane</keyword>
<accession>A0AA42RA71</accession>
<protein>
    <submittedName>
        <fullName evidence="5">Phage tail tape measure protein</fullName>
    </submittedName>
</protein>
<evidence type="ECO:0000313" key="5">
    <source>
        <dbReference type="EMBL" id="MDH1506303.1"/>
    </source>
</evidence>
<gene>
    <name evidence="5" type="ORF">N5I20_14660</name>
</gene>
<evidence type="ECO:0000256" key="2">
    <source>
        <dbReference type="SAM" id="Coils"/>
    </source>
</evidence>
<dbReference type="Proteomes" id="UP001161704">
    <property type="component" value="Unassembled WGS sequence"/>
</dbReference>
<keyword evidence="3" id="KW-1133">Transmembrane helix</keyword>
<dbReference type="PANTHER" id="PTHR37813">
    <property type="entry name" value="FELS-2 PROPHAGE PROTEIN"/>
    <property type="match status" value="1"/>
</dbReference>
<comment type="caution">
    <text evidence="5">The sequence shown here is derived from an EMBL/GenBank/DDBJ whole genome shotgun (WGS) entry which is preliminary data.</text>
</comment>
<keyword evidence="2" id="KW-0175">Coiled coil</keyword>
<sequence>MNPLKLQILLGAVDKLTAPLKAVSGQSRITAKDLVDTKKKIRDLETQAGQIEGYKTLGAQIGATKAQLKQAEGSFSELQRKIADTPKPTRLMINELNKAEKALNQLKTKEGEMITRHAQMGEAMRKSGINTSNLSETQRRLKTDLASANTQLDQQRAKLGQLADQQKRLNQVKANYRQTQELRGQIAGHGATALATGTAMGLTTLKPVIEFARAETSVVDLKVSMMGKGGQVRQEFQAISDLATKLGNKLPGTTADFQNMMSTLIQQGMSAKSILGGLGEATAYLGVQLKMPFDQAALFAAKLQDATGTAEQDMMGLMDTIQRSFYLGVDSGSMLGAFTKLTPALGILRKSGLEASKVLAPLVIMADQAGMAGESSGNAYRKVFQMSMNTGKIAKATKGTGLKLNFTDGKGEFAGMENMFAQLAKLKGLNTERRLQVLKGIYGDDAETLQVLELIISKGMDGYRATQKKMADQAALQERVNAQLGTLGSLWDAATGTFTNAMVNFGEAIAPEIKAITEWIAELSERLGNWAKKNPELTATIAKVAAITAVAAAAGGSLLLVVAGLLGPLAMLKFALGGTLVRLGGLFLSTNKTSESMSMLSRMMALNSRMAAPLLAKWAALGNVIKGLSFAKVGAGMKTMLTTITSMPTKIGAMTAATWRYVTAQLAASKAATATKFTSMMNGLKGATTATYAYIAANGVMGTTMNMIKGSVGGVISLLKGGLVGSLKLVGNTIAFVGRLLLMNPIGLLVTAIGLAALTIYRYWEPIKAFFSGFFQGIKEGLGPVAAVFAPAFEAMASALSPLKPIWDGISSALSTAWEWVTNLLTPIKTTQQELDGATNAGHRFGLWLGGLGKSFVQVIADFTQFGSDLIDGLLKGISDKWAELKTKISAMTDLLPDWWKGDSEVKASVSKSGYLTGNLPQPALAGASGYGPRIADTPKLKPKVSTTTVHSQPFYQLTVNPAPGMNEAQLGKLVMDKLKESERANQAQARARFGDRN</sequence>
<feature type="coiled-coil region" evidence="2">
    <location>
        <begin position="61"/>
        <end position="109"/>
    </location>
</feature>
<dbReference type="PANTHER" id="PTHR37813:SF1">
    <property type="entry name" value="FELS-2 PROPHAGE PROTEIN"/>
    <property type="match status" value="1"/>
</dbReference>
<dbReference type="Pfam" id="PF10145">
    <property type="entry name" value="PhageMin_Tail"/>
    <property type="match status" value="1"/>
</dbReference>
<feature type="coiled-coil region" evidence="2">
    <location>
        <begin position="138"/>
        <end position="182"/>
    </location>
</feature>
<keyword evidence="3" id="KW-0472">Membrane</keyword>
<name>A0AA42RA71_AERCA</name>
<feature type="transmembrane region" description="Helical" evidence="3">
    <location>
        <begin position="746"/>
        <end position="764"/>
    </location>
</feature>
<dbReference type="InterPro" id="IPR010090">
    <property type="entry name" value="Phage_tape_meas"/>
</dbReference>
<feature type="transmembrane region" description="Helical" evidence="3">
    <location>
        <begin position="544"/>
        <end position="567"/>
    </location>
</feature>
<evidence type="ECO:0000313" key="6">
    <source>
        <dbReference type="Proteomes" id="UP001161704"/>
    </source>
</evidence>
<evidence type="ECO:0000256" key="1">
    <source>
        <dbReference type="ARBA" id="ARBA00022612"/>
    </source>
</evidence>
<dbReference type="AlphaFoldDB" id="A0AA42RA71"/>
<dbReference type="NCBIfam" id="TIGR01760">
    <property type="entry name" value="tape_meas_TP901"/>
    <property type="match status" value="1"/>
</dbReference>
<proteinExistence type="predicted"/>
<keyword evidence="1" id="KW-1188">Viral release from host cell</keyword>
<dbReference type="EMBL" id="JAOCIZ010000059">
    <property type="protein sequence ID" value="MDH1506303.1"/>
    <property type="molecule type" value="Genomic_DNA"/>
</dbReference>
<feature type="domain" description="Phage tail tape measure protein" evidence="4">
    <location>
        <begin position="241"/>
        <end position="443"/>
    </location>
</feature>
<evidence type="ECO:0000256" key="3">
    <source>
        <dbReference type="SAM" id="Phobius"/>
    </source>
</evidence>
<organism evidence="5 6">
    <name type="scientific">Aeromonas caviae</name>
    <name type="common">Aeromonas punctata</name>
    <dbReference type="NCBI Taxonomy" id="648"/>
    <lineage>
        <taxon>Bacteria</taxon>
        <taxon>Pseudomonadati</taxon>
        <taxon>Pseudomonadota</taxon>
        <taxon>Gammaproteobacteria</taxon>
        <taxon>Aeromonadales</taxon>
        <taxon>Aeromonadaceae</taxon>
        <taxon>Aeromonas</taxon>
    </lineage>
</organism>
<evidence type="ECO:0000259" key="4">
    <source>
        <dbReference type="Pfam" id="PF10145"/>
    </source>
</evidence>
<reference evidence="5" key="1">
    <citation type="submission" date="2022-09" db="EMBL/GenBank/DDBJ databases">
        <title>Intensive care unit water sources are persistently colonized with multi-drug resistant bacteria and are the site of extensive horizontal gene transfer of antibiotic resistance genes.</title>
        <authorList>
            <person name="Diorio-Toth L."/>
        </authorList>
    </citation>
    <scope>NUCLEOTIDE SEQUENCE</scope>
    <source>
        <strain evidence="5">GD03710</strain>
    </source>
</reference>
<dbReference type="RefSeq" id="WP_279982849.1">
    <property type="nucleotide sequence ID" value="NZ_JAOCIZ010000059.1"/>
</dbReference>